<protein>
    <submittedName>
        <fullName evidence="1">Uncharacterized protein</fullName>
    </submittedName>
</protein>
<name>A0AAE0LK63_9CHLO</name>
<organism evidence="1 2">
    <name type="scientific">Cymbomonas tetramitiformis</name>
    <dbReference type="NCBI Taxonomy" id="36881"/>
    <lineage>
        <taxon>Eukaryota</taxon>
        <taxon>Viridiplantae</taxon>
        <taxon>Chlorophyta</taxon>
        <taxon>Pyramimonadophyceae</taxon>
        <taxon>Pyramimonadales</taxon>
        <taxon>Pyramimonadaceae</taxon>
        <taxon>Cymbomonas</taxon>
    </lineage>
</organism>
<keyword evidence="2" id="KW-1185">Reference proteome</keyword>
<sequence>MATRRVFLNAGQAELAKLGTGASAVAAQLAVAAATVGLEPADARAPTSQAALRPGHVSLAHTTTRVQAALEAAQQVKNAIAAKSSVPSANSLNKAKYERPQWCKDIDKYPTMKVAKTTFKKQQLALSTMFPTNGIVGSQTAVHTNQLVIKYPCAARFGLQLYIESQINAAAGHKKDYFKFWSTEVEKIAKEYSEDKKQIK</sequence>
<gene>
    <name evidence="1" type="ORF">CYMTET_4651</name>
</gene>
<evidence type="ECO:0000313" key="1">
    <source>
        <dbReference type="EMBL" id="KAK3287855.1"/>
    </source>
</evidence>
<comment type="caution">
    <text evidence="1">The sequence shown here is derived from an EMBL/GenBank/DDBJ whole genome shotgun (WGS) entry which is preliminary data.</text>
</comment>
<accession>A0AAE0LK63</accession>
<feature type="non-terminal residue" evidence="1">
    <location>
        <position position="200"/>
    </location>
</feature>
<dbReference type="EMBL" id="LGRX02000665">
    <property type="protein sequence ID" value="KAK3287855.1"/>
    <property type="molecule type" value="Genomic_DNA"/>
</dbReference>
<reference evidence="1 2" key="1">
    <citation type="journal article" date="2015" name="Genome Biol. Evol.">
        <title>Comparative Genomics of a Bacterivorous Green Alga Reveals Evolutionary Causalities and Consequences of Phago-Mixotrophic Mode of Nutrition.</title>
        <authorList>
            <person name="Burns J.A."/>
            <person name="Paasch A."/>
            <person name="Narechania A."/>
            <person name="Kim E."/>
        </authorList>
    </citation>
    <scope>NUCLEOTIDE SEQUENCE [LARGE SCALE GENOMIC DNA]</scope>
    <source>
        <strain evidence="1 2">PLY_AMNH</strain>
    </source>
</reference>
<dbReference type="AlphaFoldDB" id="A0AAE0LK63"/>
<evidence type="ECO:0000313" key="2">
    <source>
        <dbReference type="Proteomes" id="UP001190700"/>
    </source>
</evidence>
<dbReference type="Proteomes" id="UP001190700">
    <property type="component" value="Unassembled WGS sequence"/>
</dbReference>
<proteinExistence type="predicted"/>